<dbReference type="Gene3D" id="3.40.50.1980">
    <property type="entry name" value="Nitrogenase molybdenum iron protein domain"/>
    <property type="match status" value="2"/>
</dbReference>
<dbReference type="EMBL" id="ADZX01000355">
    <property type="protein sequence ID" value="EFK97118.1"/>
    <property type="molecule type" value="Genomic_DNA"/>
</dbReference>
<keyword evidence="1" id="KW-0732">Signal</keyword>
<evidence type="ECO:0000313" key="3">
    <source>
        <dbReference type="EMBL" id="EFK97118.1"/>
    </source>
</evidence>
<reference evidence="3" key="2">
    <citation type="journal article" date="2011" name="Microb. Ecol.">
        <title>Taxonomic and Functional Metagenomic Profiling of the Microbial Community in the Anoxic Sediment of a Sub-saline Shallow Lake (Laguna de Carrizo, Central Spain).</title>
        <authorList>
            <person name="Ferrer M."/>
            <person name="Guazzaroni M.E."/>
            <person name="Richter M."/>
            <person name="Garcia-Salamanca A."/>
            <person name="Yarza P."/>
            <person name="Suarez-Suarez A."/>
            <person name="Solano J."/>
            <person name="Alcaide M."/>
            <person name="van Dillewijn P."/>
            <person name="Molina-Henares M.A."/>
            <person name="Lopez-Cortes N."/>
            <person name="Al-Ramahi Y."/>
            <person name="Guerrero C."/>
            <person name="Acosta A."/>
            <person name="de Eugenio L.I."/>
            <person name="Martinez V."/>
            <person name="Marques S."/>
            <person name="Rojo F."/>
            <person name="Santero E."/>
            <person name="Genilloud O."/>
            <person name="Perez-Perez J."/>
            <person name="Rossello-Mora R."/>
            <person name="Ramos J.L."/>
        </authorList>
    </citation>
    <scope>NUCLEOTIDE SEQUENCE</scope>
</reference>
<dbReference type="SUPFAM" id="SSF53807">
    <property type="entry name" value="Helical backbone' metal receptor"/>
    <property type="match status" value="1"/>
</dbReference>
<dbReference type="CDD" id="cd01144">
    <property type="entry name" value="BtuF"/>
    <property type="match status" value="1"/>
</dbReference>
<dbReference type="InterPro" id="IPR054828">
    <property type="entry name" value="Vit_B12_bind_prot"/>
</dbReference>
<evidence type="ECO:0000259" key="2">
    <source>
        <dbReference type="PROSITE" id="PS50983"/>
    </source>
</evidence>
<dbReference type="PROSITE" id="PS50983">
    <property type="entry name" value="FE_B12_PBP"/>
    <property type="match status" value="1"/>
</dbReference>
<reference evidence="3" key="1">
    <citation type="submission" date="2010-07" db="EMBL/GenBank/DDBJ databases">
        <authorList>
            <consortium name="CONSOLIDER consortium CSD2007-00005"/>
            <person name="Guazzaroni M.-E."/>
            <person name="Richter M."/>
            <person name="Garcia-Salamanca A."/>
            <person name="Yarza P."/>
            <person name="Ferrer M."/>
        </authorList>
    </citation>
    <scope>NUCLEOTIDE SEQUENCE</scope>
</reference>
<proteinExistence type="predicted"/>
<dbReference type="NCBIfam" id="NF038402">
    <property type="entry name" value="TroA_like"/>
    <property type="match status" value="1"/>
</dbReference>
<dbReference type="PANTHER" id="PTHR30535:SF34">
    <property type="entry name" value="MOLYBDATE-BINDING PROTEIN MOLA"/>
    <property type="match status" value="1"/>
</dbReference>
<accession>D9PH43</accession>
<comment type="caution">
    <text evidence="3">The sequence shown here is derived from an EMBL/GenBank/DDBJ whole genome shotgun (WGS) entry which is preliminary data.</text>
</comment>
<evidence type="ECO:0000256" key="1">
    <source>
        <dbReference type="ARBA" id="ARBA00022729"/>
    </source>
</evidence>
<dbReference type="InterPro" id="IPR002491">
    <property type="entry name" value="ABC_transptr_periplasmic_BD"/>
</dbReference>
<gene>
    <name evidence="3" type="ORF">LDC_0842</name>
</gene>
<feature type="domain" description="Fe/B12 periplasmic-binding" evidence="2">
    <location>
        <begin position="40"/>
        <end position="290"/>
    </location>
</feature>
<dbReference type="InterPro" id="IPR050902">
    <property type="entry name" value="ABC_Transporter_SBP"/>
</dbReference>
<name>D9PH43_9ZZZZ</name>
<dbReference type="Pfam" id="PF01497">
    <property type="entry name" value="Peripla_BP_2"/>
    <property type="match status" value="1"/>
</dbReference>
<sequence length="295" mass="33067">MKAISLILIFLLIPACVLAQGSTLKDAAGFPLKIDKQYERIVSLNPSASEIVASLGGEDNLIGVTTFCDYPEGLKTKEKIGSVLEIDYEKIVSLKPDLVLAMKEGNREKSVEILRSLGLNVFTLDRVRSFSDLFKNIQDCGLILDREREAAKIITDMKQDIARIKEKVKDRDRIKVFWQYGENPIVSANKETLANEMIEISGGVNIAADAKIRYPRYSLEEIIKRNPQVIILTAMGLRGDEAKKEWGRYTTIRAVRDKRIHVIDSGLVCNLGPRLEEGLRQVAAAIHPGIFKNER</sequence>
<protein>
    <submittedName>
        <fullName evidence="3">Periplasmic binding protein</fullName>
    </submittedName>
</protein>
<organism evidence="3">
    <name type="scientific">sediment metagenome</name>
    <dbReference type="NCBI Taxonomy" id="749907"/>
    <lineage>
        <taxon>unclassified sequences</taxon>
        <taxon>metagenomes</taxon>
        <taxon>ecological metagenomes</taxon>
    </lineage>
</organism>
<dbReference type="PANTHER" id="PTHR30535">
    <property type="entry name" value="VITAMIN B12-BINDING PROTEIN"/>
    <property type="match status" value="1"/>
</dbReference>
<dbReference type="AlphaFoldDB" id="D9PH43"/>